<sequence length="283" mass="30826">MADDITKLLDEEQQVDKELDKPIAPEEGKPEQPAQTGEKTPPVPVEAEPEEKPAEEQAEEEAVETGKAEAQEVQASQEQPETKAPAAVSEKGMGGKRLPGYIVLEKSDNPNAKWYVIHTYSGHEARVAENLKQRVQTLGISGEVLEMFIPTQDKIEIRGGKKHSVTEKIFPGYLLVKMILSDPTWLAVRTTPGVTGFVGTGSKPTPLSSAEVETIQRFAAMGAPKFKTKFSVGEAVRIIDGPFADYLGSIGSIDEEKGKLSVLVSIFGRETPVELDFLQVTKI</sequence>
<dbReference type="InterPro" id="IPR001062">
    <property type="entry name" value="Transcrpt_antiterm_NusG"/>
</dbReference>
<dbReference type="Gene3D" id="2.30.30.30">
    <property type="match status" value="1"/>
</dbReference>
<comment type="function">
    <text evidence="5 7">Participates in transcription elongation, termination and antitermination.</text>
</comment>
<evidence type="ECO:0000256" key="1">
    <source>
        <dbReference type="ARBA" id="ARBA00022472"/>
    </source>
</evidence>
<keyword evidence="3 5" id="KW-0805">Transcription regulation</keyword>
<dbReference type="NCBIfam" id="TIGR00922">
    <property type="entry name" value="nusG"/>
    <property type="match status" value="1"/>
</dbReference>
<dbReference type="InterPro" id="IPR014722">
    <property type="entry name" value="Rib_uL2_dom2"/>
</dbReference>
<dbReference type="SUPFAM" id="SSF82679">
    <property type="entry name" value="N-utilization substance G protein NusG, N-terminal domain"/>
    <property type="match status" value="1"/>
</dbReference>
<evidence type="ECO:0000256" key="8">
    <source>
        <dbReference type="SAM" id="MobiDB-lite"/>
    </source>
</evidence>
<dbReference type="Pfam" id="PF00467">
    <property type="entry name" value="KOW"/>
    <property type="match status" value="1"/>
</dbReference>
<dbReference type="SMART" id="SM00739">
    <property type="entry name" value="KOW"/>
    <property type="match status" value="1"/>
</dbReference>
<evidence type="ECO:0000259" key="10">
    <source>
        <dbReference type="SMART" id="SM00739"/>
    </source>
</evidence>
<evidence type="ECO:0000259" key="9">
    <source>
        <dbReference type="SMART" id="SM00738"/>
    </source>
</evidence>
<dbReference type="CDD" id="cd09891">
    <property type="entry name" value="NGN_Bact_1"/>
    <property type="match status" value="1"/>
</dbReference>
<dbReference type="InterPro" id="IPR005824">
    <property type="entry name" value="KOW"/>
</dbReference>
<comment type="caution">
    <text evidence="11">The sequence shown here is derived from an EMBL/GenBank/DDBJ whole genome shotgun (WGS) entry which is preliminary data.</text>
</comment>
<dbReference type="AlphaFoldDB" id="A0A0G1NKC2"/>
<dbReference type="PROSITE" id="PS01014">
    <property type="entry name" value="NUSG"/>
    <property type="match status" value="1"/>
</dbReference>
<dbReference type="PATRIC" id="fig|1618732.3.peg.831"/>
<evidence type="ECO:0000256" key="7">
    <source>
        <dbReference type="RuleBase" id="RU000538"/>
    </source>
</evidence>
<feature type="region of interest" description="Disordered" evidence="8">
    <location>
        <begin position="1"/>
        <end position="92"/>
    </location>
</feature>
<dbReference type="InterPro" id="IPR036735">
    <property type="entry name" value="NGN_dom_sf"/>
</dbReference>
<dbReference type="PANTHER" id="PTHR30265">
    <property type="entry name" value="RHO-INTERACTING TRANSCRIPTION TERMINATION FACTOR NUSG"/>
    <property type="match status" value="1"/>
</dbReference>
<evidence type="ECO:0000313" key="12">
    <source>
        <dbReference type="Proteomes" id="UP000034107"/>
    </source>
</evidence>
<name>A0A0G1NKC2_9BACT</name>
<dbReference type="CDD" id="cd06091">
    <property type="entry name" value="KOW_NusG"/>
    <property type="match status" value="1"/>
</dbReference>
<gene>
    <name evidence="5" type="primary">nusG</name>
    <name evidence="11" type="ORF">UX31_C0028G0009</name>
</gene>
<dbReference type="HAMAP" id="MF_00948">
    <property type="entry name" value="NusG"/>
    <property type="match status" value="1"/>
</dbReference>
<dbReference type="FunFam" id="2.30.30.30:FF:000002">
    <property type="entry name" value="Transcription termination/antitermination factor NusG"/>
    <property type="match status" value="1"/>
</dbReference>
<accession>A0A0G1NKC2</accession>
<dbReference type="PRINTS" id="PR00338">
    <property type="entry name" value="NUSGTNSCPFCT"/>
</dbReference>
<dbReference type="GO" id="GO:0006354">
    <property type="term" value="P:DNA-templated transcription elongation"/>
    <property type="evidence" value="ECO:0007669"/>
    <property type="project" value="UniProtKB-UniRule"/>
</dbReference>
<keyword evidence="4 5" id="KW-0804">Transcription</keyword>
<evidence type="ECO:0000256" key="2">
    <source>
        <dbReference type="ARBA" id="ARBA00022814"/>
    </source>
</evidence>
<evidence type="ECO:0000256" key="5">
    <source>
        <dbReference type="HAMAP-Rule" id="MF_00948"/>
    </source>
</evidence>
<feature type="compositionally biased region" description="Basic and acidic residues" evidence="8">
    <location>
        <begin position="1"/>
        <end position="30"/>
    </location>
</feature>
<dbReference type="GO" id="GO:0032784">
    <property type="term" value="P:regulation of DNA-templated transcription elongation"/>
    <property type="evidence" value="ECO:0007669"/>
    <property type="project" value="InterPro"/>
</dbReference>
<dbReference type="InterPro" id="IPR043425">
    <property type="entry name" value="NusG-like"/>
</dbReference>
<dbReference type="PANTHER" id="PTHR30265:SF2">
    <property type="entry name" value="TRANSCRIPTION TERMINATION_ANTITERMINATION PROTEIN NUSG"/>
    <property type="match status" value="1"/>
</dbReference>
<evidence type="ECO:0000256" key="4">
    <source>
        <dbReference type="ARBA" id="ARBA00023163"/>
    </source>
</evidence>
<proteinExistence type="inferred from homology"/>
<dbReference type="InterPro" id="IPR006645">
    <property type="entry name" value="NGN-like_dom"/>
</dbReference>
<feature type="domain" description="NusG-like N-terminal" evidence="9">
    <location>
        <begin position="111"/>
        <end position="219"/>
    </location>
</feature>
<protein>
    <recommendedName>
        <fullName evidence="5 6">Transcription termination/antitermination protein NusG</fullName>
    </recommendedName>
</protein>
<keyword evidence="1 5" id="KW-0806">Transcription termination</keyword>
<dbReference type="GO" id="GO:0006353">
    <property type="term" value="P:DNA-templated transcription termination"/>
    <property type="evidence" value="ECO:0007669"/>
    <property type="project" value="UniProtKB-UniRule"/>
</dbReference>
<dbReference type="Gene3D" id="3.30.70.940">
    <property type="entry name" value="NusG, N-terminal domain"/>
    <property type="match status" value="1"/>
</dbReference>
<feature type="domain" description="KOW" evidence="10">
    <location>
        <begin position="229"/>
        <end position="256"/>
    </location>
</feature>
<dbReference type="InterPro" id="IPR015869">
    <property type="entry name" value="Transcrpt_antiterm_NusG_bac_CS"/>
</dbReference>
<dbReference type="EMBL" id="LCLS01000028">
    <property type="protein sequence ID" value="KKU20787.1"/>
    <property type="molecule type" value="Genomic_DNA"/>
</dbReference>
<dbReference type="Pfam" id="PF02357">
    <property type="entry name" value="NusG"/>
    <property type="match status" value="1"/>
</dbReference>
<dbReference type="Proteomes" id="UP000034107">
    <property type="component" value="Unassembled WGS sequence"/>
</dbReference>
<dbReference type="InterPro" id="IPR008991">
    <property type="entry name" value="Translation_prot_SH3-like_sf"/>
</dbReference>
<dbReference type="GO" id="GO:0005829">
    <property type="term" value="C:cytosol"/>
    <property type="evidence" value="ECO:0007669"/>
    <property type="project" value="UniProtKB-ARBA"/>
</dbReference>
<evidence type="ECO:0000256" key="6">
    <source>
        <dbReference type="NCBIfam" id="TIGR00922"/>
    </source>
</evidence>
<organism evidence="11 12">
    <name type="scientific">Candidatus Nomurabacteria bacterium GW2011_GWA1_46_11</name>
    <dbReference type="NCBI Taxonomy" id="1618732"/>
    <lineage>
        <taxon>Bacteria</taxon>
        <taxon>Candidatus Nomuraibacteriota</taxon>
    </lineage>
</organism>
<reference evidence="11 12" key="1">
    <citation type="journal article" date="2015" name="Nature">
        <title>rRNA introns, odd ribosomes, and small enigmatic genomes across a large radiation of phyla.</title>
        <authorList>
            <person name="Brown C.T."/>
            <person name="Hug L.A."/>
            <person name="Thomas B.C."/>
            <person name="Sharon I."/>
            <person name="Castelle C.J."/>
            <person name="Singh A."/>
            <person name="Wilkins M.J."/>
            <person name="Williams K.H."/>
            <person name="Banfield J.F."/>
        </authorList>
    </citation>
    <scope>NUCLEOTIDE SEQUENCE [LARGE SCALE GENOMIC DNA]</scope>
</reference>
<dbReference type="InterPro" id="IPR047050">
    <property type="entry name" value="NGN"/>
</dbReference>
<comment type="similarity">
    <text evidence="5 7">Belongs to the NusG family.</text>
</comment>
<dbReference type="SUPFAM" id="SSF50104">
    <property type="entry name" value="Translation proteins SH3-like domain"/>
    <property type="match status" value="1"/>
</dbReference>
<evidence type="ECO:0000313" key="11">
    <source>
        <dbReference type="EMBL" id="KKU20787.1"/>
    </source>
</evidence>
<evidence type="ECO:0000256" key="3">
    <source>
        <dbReference type="ARBA" id="ARBA00023015"/>
    </source>
</evidence>
<keyword evidence="2 5" id="KW-0889">Transcription antitermination</keyword>
<dbReference type="SMART" id="SM00738">
    <property type="entry name" value="NGN"/>
    <property type="match status" value="1"/>
</dbReference>
<dbReference type="GO" id="GO:0031564">
    <property type="term" value="P:transcription antitermination"/>
    <property type="evidence" value="ECO:0007669"/>
    <property type="project" value="UniProtKB-UniRule"/>
</dbReference>